<evidence type="ECO:0000259" key="3">
    <source>
        <dbReference type="PROSITE" id="PS50020"/>
    </source>
</evidence>
<comment type="similarity">
    <text evidence="1">Belongs to the STXBP/unc-18/SEC1 family.</text>
</comment>
<dbReference type="Pfam" id="PF00307">
    <property type="entry name" value="CH"/>
    <property type="match status" value="1"/>
</dbReference>
<dbReference type="SMART" id="SM00015">
    <property type="entry name" value="IQ"/>
    <property type="match status" value="3"/>
</dbReference>
<dbReference type="InterPro" id="IPR000048">
    <property type="entry name" value="IQ_motif_EF-hand-BS"/>
</dbReference>
<feature type="domain" description="Calponin-homology (CH)" evidence="4">
    <location>
        <begin position="574"/>
        <end position="695"/>
    </location>
</feature>
<reference evidence="5" key="2">
    <citation type="journal article" date="2023" name="Science">
        <title>Genomic signatures of disease resistance in endangered staghorn corals.</title>
        <authorList>
            <person name="Vollmer S.V."/>
            <person name="Selwyn J.D."/>
            <person name="Despard B.A."/>
            <person name="Roesel C.L."/>
        </authorList>
    </citation>
    <scope>NUCLEOTIDE SEQUENCE</scope>
    <source>
        <strain evidence="5">K2</strain>
    </source>
</reference>
<dbReference type="Proteomes" id="UP001249851">
    <property type="component" value="Unassembled WGS sequence"/>
</dbReference>
<dbReference type="Gene3D" id="3.40.50.2060">
    <property type="match status" value="1"/>
</dbReference>
<dbReference type="Gene3D" id="1.10.418.10">
    <property type="entry name" value="Calponin-like domain"/>
    <property type="match status" value="1"/>
</dbReference>
<evidence type="ECO:0000313" key="5">
    <source>
        <dbReference type="EMBL" id="KAK2564424.1"/>
    </source>
</evidence>
<dbReference type="GO" id="GO:0005938">
    <property type="term" value="C:cell cortex"/>
    <property type="evidence" value="ECO:0007669"/>
    <property type="project" value="TreeGrafter"/>
</dbReference>
<dbReference type="Gene3D" id="1.25.40.850">
    <property type="match status" value="1"/>
</dbReference>
<dbReference type="InterPro" id="IPR036020">
    <property type="entry name" value="WW_dom_sf"/>
</dbReference>
<dbReference type="Pfam" id="PF00612">
    <property type="entry name" value="IQ"/>
    <property type="match status" value="3"/>
</dbReference>
<dbReference type="Pfam" id="PF00995">
    <property type="entry name" value="Sec1"/>
    <property type="match status" value="1"/>
</dbReference>
<dbReference type="InterPro" id="IPR036872">
    <property type="entry name" value="CH_dom_sf"/>
</dbReference>
<dbReference type="InterPro" id="IPR027482">
    <property type="entry name" value="Sec1-like_dom2"/>
</dbReference>
<dbReference type="Gene3D" id="1.10.506.10">
    <property type="entry name" value="GTPase Activation - p120gap, domain 1"/>
    <property type="match status" value="2"/>
</dbReference>
<evidence type="ECO:0000313" key="6">
    <source>
        <dbReference type="Proteomes" id="UP001249851"/>
    </source>
</evidence>
<name>A0AAD9V7U5_ACRCE</name>
<dbReference type="InterPro" id="IPR043154">
    <property type="entry name" value="Sec-1-like_dom1"/>
</dbReference>
<dbReference type="PROSITE" id="PS50021">
    <property type="entry name" value="CH"/>
    <property type="match status" value="1"/>
</dbReference>
<dbReference type="FunFam" id="1.10.418.10:FF:000013">
    <property type="entry name" value="IQ motif containing GTPase activating protein 1"/>
    <property type="match status" value="1"/>
</dbReference>
<dbReference type="SMART" id="SM00323">
    <property type="entry name" value="RasGAP"/>
    <property type="match status" value="1"/>
</dbReference>
<dbReference type="InterPro" id="IPR001202">
    <property type="entry name" value="WW_dom"/>
</dbReference>
<dbReference type="InterPro" id="IPR008936">
    <property type="entry name" value="Rho_GTPase_activation_prot"/>
</dbReference>
<dbReference type="EMBL" id="JARQWQ010000022">
    <property type="protein sequence ID" value="KAK2564424.1"/>
    <property type="molecule type" value="Genomic_DNA"/>
</dbReference>
<dbReference type="Gene3D" id="2.20.70.10">
    <property type="match status" value="1"/>
</dbReference>
<dbReference type="PROSITE" id="PS50018">
    <property type="entry name" value="RAS_GTPASE_ACTIV_2"/>
    <property type="match status" value="1"/>
</dbReference>
<protein>
    <submittedName>
        <fullName evidence="5">Ras GTPase-activating-like protein IQGAP2</fullName>
    </submittedName>
</protein>
<evidence type="ECO:0000259" key="4">
    <source>
        <dbReference type="PROSITE" id="PS50021"/>
    </source>
</evidence>
<dbReference type="PROSITE" id="PS50020">
    <property type="entry name" value="WW_DOMAIN_2"/>
    <property type="match status" value="1"/>
</dbReference>
<dbReference type="Gene3D" id="3.40.50.1910">
    <property type="match status" value="1"/>
</dbReference>
<evidence type="ECO:0000256" key="1">
    <source>
        <dbReference type="ARBA" id="ARBA00009884"/>
    </source>
</evidence>
<dbReference type="GO" id="GO:1903479">
    <property type="term" value="P:mitotic actomyosin contractile ring assembly actin filament organization"/>
    <property type="evidence" value="ECO:0007669"/>
    <property type="project" value="TreeGrafter"/>
</dbReference>
<dbReference type="InterPro" id="IPR036045">
    <property type="entry name" value="Sec1-like_sf"/>
</dbReference>
<dbReference type="GO" id="GO:0051015">
    <property type="term" value="F:actin filament binding"/>
    <property type="evidence" value="ECO:0007669"/>
    <property type="project" value="TreeGrafter"/>
</dbReference>
<dbReference type="SUPFAM" id="SSF51045">
    <property type="entry name" value="WW domain"/>
    <property type="match status" value="1"/>
</dbReference>
<dbReference type="Gene3D" id="1.20.5.190">
    <property type="match status" value="1"/>
</dbReference>
<accession>A0AAD9V7U5</accession>
<dbReference type="InterPro" id="IPR001936">
    <property type="entry name" value="RasGAP_dom"/>
</dbReference>
<dbReference type="PROSITE" id="PS00509">
    <property type="entry name" value="RAS_GTPASE_ACTIV_1"/>
    <property type="match status" value="1"/>
</dbReference>
<sequence>MLVIYLYFLLQVPEPKDLVIDPQLMKPLDHFTGASFLKEHGVSKIFKLEERLDAGCDKRIYLLRPELLLTKFVADHVNNDKKSGKSRSYKIVYVPKKLYVCEMILEQEGVYGDVSLEEFKLEFIPLDEDVLTLELPSFLKDYFLAPVSFVASALATLQQLYGAIPTIYGLGNCAKMVGELLKNIVDEGGEYKPTDKRQEIGSLVLIDRGIDFITPMCSQVTYAGVVDDSFGIRSGVVEFGPEVTGKDQTTKMLLNDQDKVFSEIRDRHFSNVFGYLSQKAKEVQSGYDKRQHLSTVRDVKQFVSDELGGLRQQHKGLTIHIGACEAVLKAKTKEDFERRLRAEHGLLELVEDKSDIEYVENCIIKRVNVYKAMQIMCLLSLTRGGIEPKLCQTLKHRFLQSFGHEHMLTFSALKQLGLFTELDAQKKNLFKNLSKRLNLIPKDAGKVDLKNPTEMAYVFSGAYTPISCRLVEQVRTELTIMLPYYCRYYSYNQWHTTFGIHFNVLREMQSGHYLLNRMKDYGQGMATQVNGLEQEDGRWNESSGAYLGEDACPERASGSEMDEQRKQQMAYQYLCHLEEAKVWMEACLKEELPETTEIEEALRNGVLLAKLGNFFSPETVPWRKIFDKDLKVANTRGLHFRHTDNINFFMNGCSKVGLPKARIIFFVFLPETTDIYDKKNMPKLIYCIHALSLFLFKLGLAPQIQDLYGKATFTEEQISAMRKELEKYGIQMPAFSKIGGILESEMPVDEAALHAAVIAINDAIDHQVAGSTLEALCNPSAHLVDVKADNAGPYQSALYEAKTSKAARALAKSPGKEGMDVYDTLLTQAEIQGNLNMTNDAIRKKKAEEAPVQEINEAISSNNEETLSTALSNKEAGLAGVVKENISWYMKMLGQKRKTNEEERGVLELSQADIQKEINSANALADQHRQRDKIVKHVNRSLDDGAPEATHILLQKPEGMFSRVLPRSAFLYHNGLYKAKQDCGVGKDDLTQIELQICIDFVNAVVQEEHDLISAIAIINEAIDKGDHNCTLQSLKVETAKLSNIVPRNSQLYQQMLNIQKMAKAQKSDEESAELWHDEIQQSLDFANHVSDDARQLAEGVSAINQAIDARDEGMLMPALTNPSASIHGVTSRCIQKYLDKLANLKDDKKQAGWCLNCLLTLNSRKVNYSETKWLEQRTSQGYFYYYNPESKEGHWERPADFRSSALLTREEIQGVISQVTAQYDRWVHLQSNEPLIIKLQSHWKGYLARKEYKERTAFIREHLPSIIKIQAFARGFVQRLKFQRRLSELRNHPDEVIKDDAVVKIQAWARANVAQNDYRKLNLQKLRAQVVTEIRSNQQLESDLNLMDIKIGLLVRNRITLQDVVIHGKNLKREKQDVGMALQRTKGIKSLSKESHEKLEAYQNLFYLLQTNPVYLAKLIFAMPQSKFTKFMESVILTLYNYASNPREEYLLVKLFDTALKEEILSKVDQMQDIVTGNPAVIKMVVHFNSKLPYDVEPEQALKHPEVNTRIEAAMKSLTMATETFLKAIVQSGDKLPYGLRCVAMSLRVALSEKFPEAPESEILKVVGNLIYYRYMNPAIVAPDAFDIVAFGVDKGLTSDQRRNLGSIAKILQYAASNKMLGKLSADRELISSSDVEHPCSLNEPDSLFGGESSHLSPLNAYIAEAHQRFKYVFNGRVEQLLDLFSLFVSLSSSSMSSSF</sequence>
<dbReference type="Pfam" id="PF00616">
    <property type="entry name" value="RasGAP"/>
    <property type="match status" value="1"/>
</dbReference>
<gene>
    <name evidence="5" type="ORF">P5673_011854</name>
</gene>
<dbReference type="InterPro" id="IPR043127">
    <property type="entry name" value="Sec-1-like_dom3a"/>
</dbReference>
<dbReference type="PANTHER" id="PTHR14149:SF14">
    <property type="entry name" value="CALPONIN-HOMOLOGY (CH) DOMAIN-CONTAINING PROTEIN"/>
    <property type="match status" value="1"/>
</dbReference>
<dbReference type="Gene3D" id="3.90.830.10">
    <property type="entry name" value="Syntaxin Binding Protein 1, Chain A, domain 2"/>
    <property type="match status" value="1"/>
</dbReference>
<dbReference type="GO" id="GO:0016192">
    <property type="term" value="P:vesicle-mediated transport"/>
    <property type="evidence" value="ECO:0007669"/>
    <property type="project" value="InterPro"/>
</dbReference>
<feature type="domain" description="Ras-GAP" evidence="2">
    <location>
        <begin position="1482"/>
        <end position="1618"/>
    </location>
</feature>
<dbReference type="PROSITE" id="PS50096">
    <property type="entry name" value="IQ"/>
    <property type="match status" value="3"/>
</dbReference>
<dbReference type="InterPro" id="IPR043155">
    <property type="entry name" value="VPS33_dom3b"/>
</dbReference>
<dbReference type="SMART" id="SM00456">
    <property type="entry name" value="WW"/>
    <property type="match status" value="1"/>
</dbReference>
<reference evidence="5" key="1">
    <citation type="journal article" date="2023" name="G3 (Bethesda)">
        <title>Whole genome assembly and annotation of the endangered Caribbean coral Acropora cervicornis.</title>
        <authorList>
            <person name="Selwyn J.D."/>
            <person name="Vollmer S.V."/>
        </authorList>
    </citation>
    <scope>NUCLEOTIDE SEQUENCE</scope>
    <source>
        <strain evidence="5">K2</strain>
    </source>
</reference>
<keyword evidence="6" id="KW-1185">Reference proteome</keyword>
<organism evidence="5 6">
    <name type="scientific">Acropora cervicornis</name>
    <name type="common">Staghorn coral</name>
    <dbReference type="NCBI Taxonomy" id="6130"/>
    <lineage>
        <taxon>Eukaryota</taxon>
        <taxon>Metazoa</taxon>
        <taxon>Cnidaria</taxon>
        <taxon>Anthozoa</taxon>
        <taxon>Hexacorallia</taxon>
        <taxon>Scleractinia</taxon>
        <taxon>Astrocoeniina</taxon>
        <taxon>Acroporidae</taxon>
        <taxon>Acropora</taxon>
    </lineage>
</organism>
<dbReference type="InterPro" id="IPR001619">
    <property type="entry name" value="Sec1-like"/>
</dbReference>
<dbReference type="SUPFAM" id="SSF56815">
    <property type="entry name" value="Sec1/munc18-like (SM) proteins"/>
    <property type="match status" value="1"/>
</dbReference>
<dbReference type="InterPro" id="IPR001715">
    <property type="entry name" value="CH_dom"/>
</dbReference>
<proteinExistence type="inferred from homology"/>
<dbReference type="InterPro" id="IPR023152">
    <property type="entry name" value="RasGAP_CS"/>
</dbReference>
<dbReference type="GO" id="GO:0005516">
    <property type="term" value="F:calmodulin binding"/>
    <property type="evidence" value="ECO:0007669"/>
    <property type="project" value="TreeGrafter"/>
</dbReference>
<feature type="domain" description="WW" evidence="3">
    <location>
        <begin position="1174"/>
        <end position="1201"/>
    </location>
</feature>
<dbReference type="SMART" id="SM00033">
    <property type="entry name" value="CH"/>
    <property type="match status" value="1"/>
</dbReference>
<dbReference type="SUPFAM" id="SSF47576">
    <property type="entry name" value="Calponin-homology domain, CH-domain"/>
    <property type="match status" value="1"/>
</dbReference>
<dbReference type="CDD" id="cd00201">
    <property type="entry name" value="WW"/>
    <property type="match status" value="1"/>
</dbReference>
<dbReference type="PANTHER" id="PTHR14149">
    <property type="entry name" value="RAS GTPASE-ACTIVATING PROTEIN WITH IQ MOTIF"/>
    <property type="match status" value="1"/>
</dbReference>
<dbReference type="GO" id="GO:0005096">
    <property type="term" value="F:GTPase activator activity"/>
    <property type="evidence" value="ECO:0007669"/>
    <property type="project" value="TreeGrafter"/>
</dbReference>
<dbReference type="SUPFAM" id="SSF48350">
    <property type="entry name" value="GTPase activation domain, GAP"/>
    <property type="match status" value="1"/>
</dbReference>
<comment type="caution">
    <text evidence="5">The sequence shown here is derived from an EMBL/GenBank/DDBJ whole genome shotgun (WGS) entry which is preliminary data.</text>
</comment>
<evidence type="ECO:0000259" key="2">
    <source>
        <dbReference type="PROSITE" id="PS50018"/>
    </source>
</evidence>